<dbReference type="GO" id="GO:0031397">
    <property type="term" value="P:negative regulation of protein ubiquitination"/>
    <property type="evidence" value="ECO:0007669"/>
    <property type="project" value="TreeGrafter"/>
</dbReference>
<dbReference type="SUPFAM" id="SSF52833">
    <property type="entry name" value="Thioredoxin-like"/>
    <property type="match status" value="1"/>
</dbReference>
<reference evidence="2 3" key="1">
    <citation type="journal article" date="2023" name="Insect Mol. Biol.">
        <title>Genome sequencing provides insights into the evolution of gene families encoding plant cell wall-degrading enzymes in longhorned beetles.</title>
        <authorList>
            <person name="Shin N.R."/>
            <person name="Okamura Y."/>
            <person name="Kirsch R."/>
            <person name="Pauchet Y."/>
        </authorList>
    </citation>
    <scope>NUCLEOTIDE SEQUENCE [LARGE SCALE GENOMIC DNA]</scope>
    <source>
        <strain evidence="2">EAD_L_NR</strain>
    </source>
</reference>
<dbReference type="Pfam" id="PF13905">
    <property type="entry name" value="Thioredoxin_8"/>
    <property type="match status" value="1"/>
</dbReference>
<comment type="caution">
    <text evidence="2">The sequence shown here is derived from an EMBL/GenBank/DDBJ whole genome shotgun (WGS) entry which is preliminary data.</text>
</comment>
<dbReference type="PANTHER" id="PTHR46472:SF1">
    <property type="entry name" value="NUCLEOREDOXIN"/>
    <property type="match status" value="1"/>
</dbReference>
<organism evidence="2 3">
    <name type="scientific">Exocentrus adspersus</name>
    <dbReference type="NCBI Taxonomy" id="1586481"/>
    <lineage>
        <taxon>Eukaryota</taxon>
        <taxon>Metazoa</taxon>
        <taxon>Ecdysozoa</taxon>
        <taxon>Arthropoda</taxon>
        <taxon>Hexapoda</taxon>
        <taxon>Insecta</taxon>
        <taxon>Pterygota</taxon>
        <taxon>Neoptera</taxon>
        <taxon>Endopterygota</taxon>
        <taxon>Coleoptera</taxon>
        <taxon>Polyphaga</taxon>
        <taxon>Cucujiformia</taxon>
        <taxon>Chrysomeloidea</taxon>
        <taxon>Cerambycidae</taxon>
        <taxon>Lamiinae</taxon>
        <taxon>Acanthocinini</taxon>
        <taxon>Exocentrus</taxon>
    </lineage>
</organism>
<feature type="domain" description="Thioredoxin-like fold" evidence="1">
    <location>
        <begin position="27"/>
        <end position="118"/>
    </location>
</feature>
<dbReference type="GO" id="GO:0030178">
    <property type="term" value="P:negative regulation of Wnt signaling pathway"/>
    <property type="evidence" value="ECO:0007669"/>
    <property type="project" value="TreeGrafter"/>
</dbReference>
<dbReference type="InterPro" id="IPR012336">
    <property type="entry name" value="Thioredoxin-like_fold"/>
</dbReference>
<evidence type="ECO:0000313" key="3">
    <source>
        <dbReference type="Proteomes" id="UP001159042"/>
    </source>
</evidence>
<sequence>MDMLAGKKLVMKNCQTYKAALYLRNVKIIIYYFSASWVDDLDLLDKLKIIHAENKKRNLAMEVIYVSADSDEKQFSKYFRDHHGPWPSISINNTVLSEELRYRYNITCLPQMVVVRKEDSFVITRRGREELEKTGINVLVAWSDYEPDLILTDDNFEDNLVETKPKAGHYDLSSRIEASLNRTHSKPSDTADCRASIFLLPDL</sequence>
<protein>
    <recommendedName>
        <fullName evidence="1">Thioredoxin-like fold domain-containing protein</fullName>
    </recommendedName>
</protein>
<keyword evidence="3" id="KW-1185">Reference proteome</keyword>
<dbReference type="Proteomes" id="UP001159042">
    <property type="component" value="Unassembled WGS sequence"/>
</dbReference>
<dbReference type="Gene3D" id="3.40.30.10">
    <property type="entry name" value="Glutaredoxin"/>
    <property type="match status" value="1"/>
</dbReference>
<dbReference type="InterPro" id="IPR036249">
    <property type="entry name" value="Thioredoxin-like_sf"/>
</dbReference>
<evidence type="ECO:0000259" key="1">
    <source>
        <dbReference type="Pfam" id="PF13905"/>
    </source>
</evidence>
<accession>A0AAV8WFS1</accession>
<proteinExistence type="predicted"/>
<dbReference type="AlphaFoldDB" id="A0AAV8WFS1"/>
<gene>
    <name evidence="2" type="ORF">NQ315_009101</name>
</gene>
<dbReference type="GO" id="GO:0004791">
    <property type="term" value="F:thioredoxin-disulfide reductase (NADPH) activity"/>
    <property type="evidence" value="ECO:0007669"/>
    <property type="project" value="TreeGrafter"/>
</dbReference>
<evidence type="ECO:0000313" key="2">
    <source>
        <dbReference type="EMBL" id="KAJ8925273.1"/>
    </source>
</evidence>
<dbReference type="EMBL" id="JANEYG010000001">
    <property type="protein sequence ID" value="KAJ8925273.1"/>
    <property type="molecule type" value="Genomic_DNA"/>
</dbReference>
<dbReference type="PANTHER" id="PTHR46472">
    <property type="entry name" value="NUCLEOREDOXIN"/>
    <property type="match status" value="1"/>
</dbReference>
<dbReference type="GO" id="GO:0005634">
    <property type="term" value="C:nucleus"/>
    <property type="evidence" value="ECO:0007669"/>
    <property type="project" value="TreeGrafter"/>
</dbReference>
<name>A0AAV8WFS1_9CUCU</name>